<evidence type="ECO:0000256" key="1">
    <source>
        <dbReference type="SAM" id="Coils"/>
    </source>
</evidence>
<feature type="transmembrane region" description="Helical" evidence="2">
    <location>
        <begin position="73"/>
        <end position="94"/>
    </location>
</feature>
<comment type="caution">
    <text evidence="3">The sequence shown here is derived from an EMBL/GenBank/DDBJ whole genome shotgun (WGS) entry which is preliminary data.</text>
</comment>
<feature type="coiled-coil region" evidence="1">
    <location>
        <begin position="206"/>
        <end position="233"/>
    </location>
</feature>
<feature type="transmembrane region" description="Helical" evidence="2">
    <location>
        <begin position="100"/>
        <end position="120"/>
    </location>
</feature>
<keyword evidence="4" id="KW-1185">Reference proteome</keyword>
<keyword evidence="2" id="KW-0472">Membrane</keyword>
<reference evidence="4" key="1">
    <citation type="journal article" date="2019" name="Int. J. Syst. Evol. Microbiol.">
        <title>The Global Catalogue of Microorganisms (GCM) 10K type strain sequencing project: providing services to taxonomists for standard genome sequencing and annotation.</title>
        <authorList>
            <consortium name="The Broad Institute Genomics Platform"/>
            <consortium name="The Broad Institute Genome Sequencing Center for Infectious Disease"/>
            <person name="Wu L."/>
            <person name="Ma J."/>
        </authorList>
    </citation>
    <scope>NUCLEOTIDE SEQUENCE [LARGE SCALE GENOMIC DNA]</scope>
    <source>
        <strain evidence="4">CCUG 66188</strain>
    </source>
</reference>
<proteinExistence type="predicted"/>
<evidence type="ECO:0000313" key="4">
    <source>
        <dbReference type="Proteomes" id="UP001596023"/>
    </source>
</evidence>
<name>A0ABV9L3Z0_9BACT</name>
<keyword evidence="2" id="KW-1133">Transmembrane helix</keyword>
<feature type="transmembrane region" description="Helical" evidence="2">
    <location>
        <begin position="7"/>
        <end position="28"/>
    </location>
</feature>
<accession>A0ABV9L3Z0</accession>
<evidence type="ECO:0000313" key="3">
    <source>
        <dbReference type="EMBL" id="MFC4677230.1"/>
    </source>
</evidence>
<feature type="transmembrane region" description="Helical" evidence="2">
    <location>
        <begin position="34"/>
        <end position="53"/>
    </location>
</feature>
<dbReference type="Proteomes" id="UP001596023">
    <property type="component" value="Unassembled WGS sequence"/>
</dbReference>
<evidence type="ECO:0000256" key="2">
    <source>
        <dbReference type="SAM" id="Phobius"/>
    </source>
</evidence>
<sequence>MTIKNILSWLLLLFGEGIIITAFILFKGEPPTDILILNITTGSLVYGLFTFNYRTPWINLKDKSQKQVGALGINWLITWSYAIFAAGLIVIGYFVPELTFTIQLFIHLAFLFFLFLWLLLSRHSVDKVAEVYMQETQNYNEINEMKSAMRRLKDKMNDLPELPGSFTNRINSLEEGLRFISPANNEEAYNLERSFTNIVSDISSAIHNYSMNEAEIENNLKNLERIYQNRKNTYSN</sequence>
<protein>
    <submittedName>
        <fullName evidence="3">Uncharacterized protein</fullName>
    </submittedName>
</protein>
<keyword evidence="1" id="KW-0175">Coiled coil</keyword>
<dbReference type="RefSeq" id="WP_380002196.1">
    <property type="nucleotide sequence ID" value="NZ_JBHSGN010000236.1"/>
</dbReference>
<keyword evidence="2" id="KW-0812">Transmembrane</keyword>
<organism evidence="3 4">
    <name type="scientific">Dysgonomonas termitidis</name>
    <dbReference type="NCBI Taxonomy" id="1516126"/>
    <lineage>
        <taxon>Bacteria</taxon>
        <taxon>Pseudomonadati</taxon>
        <taxon>Bacteroidota</taxon>
        <taxon>Bacteroidia</taxon>
        <taxon>Bacteroidales</taxon>
        <taxon>Dysgonomonadaceae</taxon>
        <taxon>Dysgonomonas</taxon>
    </lineage>
</organism>
<dbReference type="EMBL" id="JBHSGN010000236">
    <property type="protein sequence ID" value="MFC4677230.1"/>
    <property type="molecule type" value="Genomic_DNA"/>
</dbReference>
<gene>
    <name evidence="3" type="ORF">ACFO6W_26475</name>
</gene>